<keyword evidence="1" id="KW-0677">Repeat</keyword>
<evidence type="ECO:0000313" key="2">
    <source>
        <dbReference type="EMBL" id="KAK8844908.1"/>
    </source>
</evidence>
<reference evidence="2 3" key="1">
    <citation type="submission" date="2024-04" db="EMBL/GenBank/DDBJ databases">
        <title>Tritrichomonas musculus Genome.</title>
        <authorList>
            <person name="Alves-Ferreira E."/>
            <person name="Grigg M."/>
            <person name="Lorenzi H."/>
            <person name="Galac M."/>
        </authorList>
    </citation>
    <scope>NUCLEOTIDE SEQUENCE [LARGE SCALE GENOMIC DNA]</scope>
    <source>
        <strain evidence="2 3">EAF2021</strain>
    </source>
</reference>
<dbReference type="EMBL" id="JAPFFF010000031">
    <property type="protein sequence ID" value="KAK8844908.1"/>
    <property type="molecule type" value="Genomic_DNA"/>
</dbReference>
<name>A0ABR2HDZ6_9EUKA</name>
<dbReference type="InterPro" id="IPR009091">
    <property type="entry name" value="RCC1/BLIP-II"/>
</dbReference>
<evidence type="ECO:0000256" key="1">
    <source>
        <dbReference type="ARBA" id="ARBA00022737"/>
    </source>
</evidence>
<accession>A0ABR2HDZ6</accession>
<dbReference type="PANTHER" id="PTHR22870">
    <property type="entry name" value="REGULATOR OF CHROMOSOME CONDENSATION"/>
    <property type="match status" value="1"/>
</dbReference>
<sequence length="393" mass="42708">MLKVGGGNIFGQLCSDSNSKSTNNYPVVSPPGDSNLDISKLLSYSVYCDHAVWVTQKGKVRGVGENSGGRIHGSLPKEKLNRWKEFQIIDKEGNLFNVNSAVCGLYYTLYHVQSRNGNGDGKLAYVYYNKNGGIPLFIANGEGTPVALFGGYKTSASINSDGSITIINKAVFDSPTASAIIARLPNDEKPVSIACCDRFAFVLSSSGHIYSSSLLSNGVQTTKFKEIHSTKGIKFAQISGTFDYCLAVSEDYRVFHCSAGSNRIKSFNEIIELKDKQIKAAYAGYNHSLFQTNEGKLFACGNNDYGQLLFKTGPSNEDTVTPTETYISGGATFCIAGYQLSAIYLIKDPPLNSPNKKITNVMELSNTSGSNFRNLPENNNDTDNPLSKCCFLM</sequence>
<proteinExistence type="predicted"/>
<dbReference type="InterPro" id="IPR051210">
    <property type="entry name" value="Ub_ligase/GEF_domain"/>
</dbReference>
<dbReference type="Pfam" id="PF13540">
    <property type="entry name" value="RCC1_2"/>
    <property type="match status" value="1"/>
</dbReference>
<dbReference type="SUPFAM" id="SSF50985">
    <property type="entry name" value="RCC1/BLIP-II"/>
    <property type="match status" value="1"/>
</dbReference>
<keyword evidence="3" id="KW-1185">Reference proteome</keyword>
<organism evidence="2 3">
    <name type="scientific">Tritrichomonas musculus</name>
    <dbReference type="NCBI Taxonomy" id="1915356"/>
    <lineage>
        <taxon>Eukaryota</taxon>
        <taxon>Metamonada</taxon>
        <taxon>Parabasalia</taxon>
        <taxon>Tritrichomonadida</taxon>
        <taxon>Tritrichomonadidae</taxon>
        <taxon>Tritrichomonas</taxon>
    </lineage>
</organism>
<dbReference type="Proteomes" id="UP001470230">
    <property type="component" value="Unassembled WGS sequence"/>
</dbReference>
<dbReference type="PANTHER" id="PTHR22870:SF408">
    <property type="entry name" value="OS09G0560450 PROTEIN"/>
    <property type="match status" value="1"/>
</dbReference>
<evidence type="ECO:0000313" key="3">
    <source>
        <dbReference type="Proteomes" id="UP001470230"/>
    </source>
</evidence>
<comment type="caution">
    <text evidence="2">The sequence shown here is derived from an EMBL/GenBank/DDBJ whole genome shotgun (WGS) entry which is preliminary data.</text>
</comment>
<gene>
    <name evidence="2" type="ORF">M9Y10_021081</name>
</gene>
<dbReference type="Gene3D" id="2.130.10.30">
    <property type="entry name" value="Regulator of chromosome condensation 1/beta-lactamase-inhibitor protein II"/>
    <property type="match status" value="2"/>
</dbReference>
<protein>
    <submittedName>
        <fullName evidence="2">Uncharacterized protein</fullName>
    </submittedName>
</protein>